<evidence type="ECO:0000256" key="6">
    <source>
        <dbReference type="ARBA" id="ARBA00022989"/>
    </source>
</evidence>
<evidence type="ECO:0000256" key="4">
    <source>
        <dbReference type="ARBA" id="ARBA00022692"/>
    </source>
</evidence>
<evidence type="ECO:0000313" key="10">
    <source>
        <dbReference type="EMBL" id="CAD7255450.1"/>
    </source>
</evidence>
<gene>
    <name evidence="10" type="ORF">DSTB1V02_LOCUS15195</name>
</gene>
<protein>
    <recommendedName>
        <fullName evidence="12">Preprotein translocase subunit YajC</fullName>
    </recommendedName>
</protein>
<keyword evidence="8 9" id="KW-0472">Membrane</keyword>
<dbReference type="GO" id="GO:0015031">
    <property type="term" value="P:protein transport"/>
    <property type="evidence" value="ECO:0007669"/>
    <property type="project" value="UniProtKB-KW"/>
</dbReference>
<dbReference type="GO" id="GO:0003723">
    <property type="term" value="F:RNA binding"/>
    <property type="evidence" value="ECO:0007669"/>
    <property type="project" value="UniProtKB-KW"/>
</dbReference>
<evidence type="ECO:0000256" key="8">
    <source>
        <dbReference type="ARBA" id="ARBA00023136"/>
    </source>
</evidence>
<sequence>KTVLNESELAKEFIDKTPNWDVERIAELDTIILKMAICEFLKFPSIPLKVTINEYLELAKEYSTPKSSLFINGILDNLLALMFGVLYLFMILPQQRKAKKEKEFESSLKVGDKIITKSGFHGKIAELAETTVVIETMSGKLKMEKSAISLDMSAALNKKA</sequence>
<keyword evidence="6 9" id="KW-1133">Transmembrane helix</keyword>
<dbReference type="Gene3D" id="1.10.940.10">
    <property type="entry name" value="NusB-like"/>
    <property type="match status" value="1"/>
</dbReference>
<dbReference type="GO" id="GO:0006355">
    <property type="term" value="P:regulation of DNA-templated transcription"/>
    <property type="evidence" value="ECO:0007669"/>
    <property type="project" value="InterPro"/>
</dbReference>
<comment type="subcellular location">
    <subcellularLocation>
        <location evidence="1">Cell membrane</location>
        <topology evidence="1">Single-pass membrane protein</topology>
    </subcellularLocation>
</comment>
<evidence type="ECO:0000256" key="3">
    <source>
        <dbReference type="ARBA" id="ARBA00022475"/>
    </source>
</evidence>
<dbReference type="Proteomes" id="UP000677054">
    <property type="component" value="Unassembled WGS sequence"/>
</dbReference>
<organism evidence="10">
    <name type="scientific">Darwinula stevensoni</name>
    <dbReference type="NCBI Taxonomy" id="69355"/>
    <lineage>
        <taxon>Eukaryota</taxon>
        <taxon>Metazoa</taxon>
        <taxon>Ecdysozoa</taxon>
        <taxon>Arthropoda</taxon>
        <taxon>Crustacea</taxon>
        <taxon>Oligostraca</taxon>
        <taxon>Ostracoda</taxon>
        <taxon>Podocopa</taxon>
        <taxon>Podocopida</taxon>
        <taxon>Darwinulocopina</taxon>
        <taxon>Darwinuloidea</taxon>
        <taxon>Darwinulidae</taxon>
        <taxon>Darwinula</taxon>
    </lineage>
</organism>
<dbReference type="PANTHER" id="PTHR33909:SF1">
    <property type="entry name" value="SEC TRANSLOCON ACCESSORY COMPLEX SUBUNIT YAJC"/>
    <property type="match status" value="1"/>
</dbReference>
<keyword evidence="3" id="KW-1003">Cell membrane</keyword>
<dbReference type="InterPro" id="IPR035926">
    <property type="entry name" value="NusB-like_sf"/>
</dbReference>
<evidence type="ECO:0000256" key="5">
    <source>
        <dbReference type="ARBA" id="ARBA00022927"/>
    </source>
</evidence>
<evidence type="ECO:0000256" key="7">
    <source>
        <dbReference type="ARBA" id="ARBA00023010"/>
    </source>
</evidence>
<name>A0A7R9AJJ9_9CRUS</name>
<dbReference type="PRINTS" id="PR01853">
    <property type="entry name" value="YAJCTRNLCASE"/>
</dbReference>
<keyword evidence="7" id="KW-0811">Translocation</keyword>
<evidence type="ECO:0008006" key="12">
    <source>
        <dbReference type="Google" id="ProtNLM"/>
    </source>
</evidence>
<dbReference type="PANTHER" id="PTHR33909">
    <property type="entry name" value="SEC TRANSLOCON ACCESSORY COMPLEX SUBUNIT YAJC"/>
    <property type="match status" value="1"/>
</dbReference>
<evidence type="ECO:0000256" key="1">
    <source>
        <dbReference type="ARBA" id="ARBA00004162"/>
    </source>
</evidence>
<dbReference type="NCBIfam" id="TIGR00739">
    <property type="entry name" value="yajC"/>
    <property type="match status" value="1"/>
</dbReference>
<evidence type="ECO:0000313" key="11">
    <source>
        <dbReference type="Proteomes" id="UP000677054"/>
    </source>
</evidence>
<dbReference type="EMBL" id="CAJPEV010027599">
    <property type="protein sequence ID" value="CAG0908854.1"/>
    <property type="molecule type" value="Genomic_DNA"/>
</dbReference>
<feature type="transmembrane region" description="Helical" evidence="9">
    <location>
        <begin position="69"/>
        <end position="92"/>
    </location>
</feature>
<keyword evidence="5" id="KW-0653">Protein transport</keyword>
<dbReference type="AlphaFoldDB" id="A0A7R9AJJ9"/>
<dbReference type="SUPFAM" id="SSF48013">
    <property type="entry name" value="NusB-like"/>
    <property type="match status" value="1"/>
</dbReference>
<feature type="non-terminal residue" evidence="10">
    <location>
        <position position="1"/>
    </location>
</feature>
<keyword evidence="4 9" id="KW-0812">Transmembrane</keyword>
<keyword evidence="2" id="KW-0813">Transport</keyword>
<proteinExistence type="predicted"/>
<evidence type="ECO:0000256" key="2">
    <source>
        <dbReference type="ARBA" id="ARBA00022448"/>
    </source>
</evidence>
<dbReference type="OrthoDB" id="10440057at2759"/>
<dbReference type="Pfam" id="PF02699">
    <property type="entry name" value="YajC"/>
    <property type="match status" value="1"/>
</dbReference>
<evidence type="ECO:0000256" key="9">
    <source>
        <dbReference type="SAM" id="Phobius"/>
    </source>
</evidence>
<accession>A0A7R9AJJ9</accession>
<keyword evidence="11" id="KW-1185">Reference proteome</keyword>
<dbReference type="EMBL" id="LR927117">
    <property type="protein sequence ID" value="CAD7255450.1"/>
    <property type="molecule type" value="Genomic_DNA"/>
</dbReference>
<reference evidence="10" key="1">
    <citation type="submission" date="2020-11" db="EMBL/GenBank/DDBJ databases">
        <authorList>
            <person name="Tran Van P."/>
        </authorList>
    </citation>
    <scope>NUCLEOTIDE SEQUENCE</scope>
</reference>
<dbReference type="InterPro" id="IPR003849">
    <property type="entry name" value="Preprotein_translocase_YajC"/>
</dbReference>
<feature type="non-terminal residue" evidence="10">
    <location>
        <position position="160"/>
    </location>
</feature>
<dbReference type="GO" id="GO:0005886">
    <property type="term" value="C:plasma membrane"/>
    <property type="evidence" value="ECO:0007669"/>
    <property type="project" value="UniProtKB-SubCell"/>
</dbReference>
<dbReference type="SMART" id="SM01323">
    <property type="entry name" value="YajC"/>
    <property type="match status" value="1"/>
</dbReference>